<protein>
    <submittedName>
        <fullName evidence="3">Oxidoreductase, short chain dehydrogenase/reductase family protein</fullName>
    </submittedName>
</protein>
<name>A0A133N764_9FUSO</name>
<dbReference type="PATRIC" id="fig|134605.3.peg.1805"/>
<dbReference type="EMBL" id="LRPX01000104">
    <property type="protein sequence ID" value="KXA12108.1"/>
    <property type="molecule type" value="Genomic_DNA"/>
</dbReference>
<dbReference type="InterPro" id="IPR002347">
    <property type="entry name" value="SDR_fam"/>
</dbReference>
<evidence type="ECO:0000313" key="3">
    <source>
        <dbReference type="EMBL" id="KXA12108.1"/>
    </source>
</evidence>
<gene>
    <name evidence="3" type="ORF">HMPREF3206_01826</name>
</gene>
<comment type="similarity">
    <text evidence="1">Belongs to the short-chain dehydrogenases/reductases (SDR) family.</text>
</comment>
<dbReference type="RefSeq" id="WP_008801987.1">
    <property type="nucleotide sequence ID" value="NZ_KQ956579.1"/>
</dbReference>
<dbReference type="CDD" id="cd05233">
    <property type="entry name" value="SDR_c"/>
    <property type="match status" value="1"/>
</dbReference>
<evidence type="ECO:0000313" key="4">
    <source>
        <dbReference type="Proteomes" id="UP000070617"/>
    </source>
</evidence>
<dbReference type="GO" id="GO:0016491">
    <property type="term" value="F:oxidoreductase activity"/>
    <property type="evidence" value="ECO:0007669"/>
    <property type="project" value="UniProtKB-KW"/>
</dbReference>
<comment type="caution">
    <text evidence="3">The sequence shown here is derived from an EMBL/GenBank/DDBJ whole genome shotgun (WGS) entry which is preliminary data.</text>
</comment>
<organism evidence="3 4">
    <name type="scientific">Fusobacterium equinum</name>
    <dbReference type="NCBI Taxonomy" id="134605"/>
    <lineage>
        <taxon>Bacteria</taxon>
        <taxon>Fusobacteriati</taxon>
        <taxon>Fusobacteriota</taxon>
        <taxon>Fusobacteriia</taxon>
        <taxon>Fusobacteriales</taxon>
        <taxon>Fusobacteriaceae</taxon>
        <taxon>Fusobacterium</taxon>
    </lineage>
</organism>
<proteinExistence type="inferred from homology"/>
<keyword evidence="2" id="KW-0560">Oxidoreductase</keyword>
<dbReference type="PANTHER" id="PTHR42901:SF1">
    <property type="entry name" value="ALCOHOL DEHYDROGENASE"/>
    <property type="match status" value="1"/>
</dbReference>
<dbReference type="SUPFAM" id="SSF51735">
    <property type="entry name" value="NAD(P)-binding Rossmann-fold domains"/>
    <property type="match status" value="1"/>
</dbReference>
<dbReference type="STRING" id="134605.HMPREF3206_01826"/>
<sequence>MKVLVTGATSGIGKAVVERLLQEGNQVTGVGRDFQKYPIEHVCYQKYSCDFRKMAEMEKLLRMVAREEWDVVILVAGLGYFAPHEEIHFSKIQEMVQVNLSSAMMIVQATLRNLKKKRGQIIFVSSVTATKASPMGAAYSATKAGISHFATSLWEEVRKYGVRVSVIEPDMTKTDFYEHNSFDVGEEADNYLLAEEVVDAIFFLLSQRQGMNIRRIEVQPQRHKITRKG</sequence>
<dbReference type="AlphaFoldDB" id="A0A133N764"/>
<accession>A0A133N764</accession>
<dbReference type="Pfam" id="PF00106">
    <property type="entry name" value="adh_short"/>
    <property type="match status" value="1"/>
</dbReference>
<dbReference type="Proteomes" id="UP000070617">
    <property type="component" value="Unassembled WGS sequence"/>
</dbReference>
<keyword evidence="4" id="KW-1185">Reference proteome</keyword>
<dbReference type="PRINTS" id="PR00081">
    <property type="entry name" value="GDHRDH"/>
</dbReference>
<dbReference type="InterPro" id="IPR036291">
    <property type="entry name" value="NAD(P)-bd_dom_sf"/>
</dbReference>
<dbReference type="PANTHER" id="PTHR42901">
    <property type="entry name" value="ALCOHOL DEHYDROGENASE"/>
    <property type="match status" value="1"/>
</dbReference>
<reference evidence="4" key="1">
    <citation type="submission" date="2016-01" db="EMBL/GenBank/DDBJ databases">
        <authorList>
            <person name="Mitreva M."/>
            <person name="Pepin K.H."/>
            <person name="Mihindukulasuriya K.A."/>
            <person name="Fulton R."/>
            <person name="Fronick C."/>
            <person name="O'Laughlin M."/>
            <person name="Miner T."/>
            <person name="Herter B."/>
            <person name="Rosa B.A."/>
            <person name="Cordes M."/>
            <person name="Tomlinson C."/>
            <person name="Wollam A."/>
            <person name="Palsikar V.B."/>
            <person name="Mardis E.R."/>
            <person name="Wilson R.K."/>
        </authorList>
    </citation>
    <scope>NUCLEOTIDE SEQUENCE [LARGE SCALE GENOMIC DNA]</scope>
    <source>
        <strain evidence="4">CMW8396</strain>
    </source>
</reference>
<evidence type="ECO:0000256" key="1">
    <source>
        <dbReference type="ARBA" id="ARBA00006484"/>
    </source>
</evidence>
<dbReference type="Gene3D" id="3.40.50.720">
    <property type="entry name" value="NAD(P)-binding Rossmann-like Domain"/>
    <property type="match status" value="1"/>
</dbReference>
<evidence type="ECO:0000256" key="2">
    <source>
        <dbReference type="ARBA" id="ARBA00023002"/>
    </source>
</evidence>